<reference evidence="2 3" key="1">
    <citation type="journal article" date="2020" name="G3 (Bethesda)">
        <title>CeMbio - The Caenorhabditis elegans Microbiome Resource.</title>
        <authorList>
            <person name="Dirksen P."/>
            <person name="Assie A."/>
            <person name="Zimmermann J."/>
            <person name="Zhang F."/>
            <person name="Tietje A.M."/>
            <person name="Marsh S.A."/>
            <person name="Felix M.A."/>
            <person name="Shapira M."/>
            <person name="Kaleta C."/>
            <person name="Schulenburg H."/>
            <person name="Samuel B."/>
        </authorList>
    </citation>
    <scope>NUCLEOTIDE SEQUENCE [LARGE SCALE GENOMIC DNA]</scope>
    <source>
        <strain evidence="2 3">BIGb0172</strain>
    </source>
</reference>
<sequence length="132" mass="14015">MTASQPLIPAQVVKAGQQALDKLIGPVDGVRVALLSTPDGFEIASLRTNSELQLNRLSAMAGSLMAMARAVGREINHTGCKRLTFETESGVVVFQSVTSEFPCILCMVLDTNAILGRVLWAAAEVGAEMNKV</sequence>
<gene>
    <name evidence="2" type="ORF">HS961_22595</name>
</gene>
<dbReference type="Pfam" id="PF03259">
    <property type="entry name" value="Robl_LC7"/>
    <property type="match status" value="1"/>
</dbReference>
<dbReference type="SMART" id="SM00960">
    <property type="entry name" value="Robl_LC7"/>
    <property type="match status" value="1"/>
</dbReference>
<evidence type="ECO:0000259" key="1">
    <source>
        <dbReference type="SMART" id="SM00960"/>
    </source>
</evidence>
<proteinExistence type="predicted"/>
<dbReference type="EMBL" id="CP058554">
    <property type="protein sequence ID" value="QMV75396.1"/>
    <property type="molecule type" value="Genomic_DNA"/>
</dbReference>
<keyword evidence="3" id="KW-1185">Reference proteome</keyword>
<evidence type="ECO:0000313" key="2">
    <source>
        <dbReference type="EMBL" id="QMV75396.1"/>
    </source>
</evidence>
<dbReference type="InterPro" id="IPR004942">
    <property type="entry name" value="Roadblock/LAMTOR2_dom"/>
</dbReference>
<dbReference type="Proteomes" id="UP000515240">
    <property type="component" value="Chromosome"/>
</dbReference>
<evidence type="ECO:0000313" key="3">
    <source>
        <dbReference type="Proteomes" id="UP000515240"/>
    </source>
</evidence>
<dbReference type="RefSeq" id="WP_021028992.1">
    <property type="nucleotide sequence ID" value="NZ_CP058554.1"/>
</dbReference>
<dbReference type="KEGG" id="cpis:HS961_22595"/>
<dbReference type="SUPFAM" id="SSF103196">
    <property type="entry name" value="Roadblock/LC7 domain"/>
    <property type="match status" value="1"/>
</dbReference>
<feature type="domain" description="Roadblock/LAMTOR2" evidence="1">
    <location>
        <begin position="17"/>
        <end position="109"/>
    </location>
</feature>
<dbReference type="Gene3D" id="3.30.450.30">
    <property type="entry name" value="Dynein light chain 2a, cytoplasmic"/>
    <property type="match status" value="1"/>
</dbReference>
<dbReference type="AlphaFoldDB" id="A0A7G5EN21"/>
<accession>A0A7G5EN21</accession>
<protein>
    <submittedName>
        <fullName evidence="2">Roadblock/LC7 domain-containing protein</fullName>
    </submittedName>
</protein>
<name>A0A7G5EN21_9BURK</name>
<organism evidence="2 3">
    <name type="scientific">Comamonas piscis</name>
    <dbReference type="NCBI Taxonomy" id="1562974"/>
    <lineage>
        <taxon>Bacteria</taxon>
        <taxon>Pseudomonadati</taxon>
        <taxon>Pseudomonadota</taxon>
        <taxon>Betaproteobacteria</taxon>
        <taxon>Burkholderiales</taxon>
        <taxon>Comamonadaceae</taxon>
        <taxon>Comamonas</taxon>
    </lineage>
</organism>